<dbReference type="Pfam" id="PF00172">
    <property type="entry name" value="Zn_clus"/>
    <property type="match status" value="1"/>
</dbReference>
<feature type="domain" description="Zn(2)-C6 fungal-type" evidence="5">
    <location>
        <begin position="24"/>
        <end position="54"/>
    </location>
</feature>
<proteinExistence type="predicted"/>
<dbReference type="GO" id="GO:0045944">
    <property type="term" value="P:positive regulation of transcription by RNA polymerase II"/>
    <property type="evidence" value="ECO:0000318"/>
    <property type="project" value="GO_Central"/>
</dbReference>
<evidence type="ECO:0000259" key="5">
    <source>
        <dbReference type="PROSITE" id="PS50048"/>
    </source>
</evidence>
<dbReference type="Gene3D" id="4.10.240.10">
    <property type="entry name" value="Zn(2)-C6 fungal-type DNA-binding domain"/>
    <property type="match status" value="1"/>
</dbReference>
<dbReference type="HOGENOM" id="CLU_528906_0_0_1"/>
<evidence type="ECO:0000256" key="1">
    <source>
        <dbReference type="ARBA" id="ARBA00023015"/>
    </source>
</evidence>
<dbReference type="SMART" id="SM00066">
    <property type="entry name" value="GAL4"/>
    <property type="match status" value="1"/>
</dbReference>
<dbReference type="RefSeq" id="XP_681700.1">
    <property type="nucleotide sequence ID" value="XM_676608.2"/>
</dbReference>
<dbReference type="InterPro" id="IPR001138">
    <property type="entry name" value="Zn2Cys6_DnaBD"/>
</dbReference>
<sequence length="589" mass="66829">MSTEQSQQVRRCVKTLKIRRDRSGCRSCRKRGKKCDEAKPICQACVRLGLECRYGVDFAFRNYGRDAFIQGDPTSQPDRAALRRGLCASSICSSIESGEIIKSWYLDHFISHVRHLLPASPSHFTHLQRTLQSPQLRSAALCISASNLSILSTQVQRRCIPSDSRRSVSSPLVNQLHHAQARKYHEQTLSYCRKVTAPNMESEAPTILTALTVLAYYHHASTDHRRFRLAVWDTVRFVSNHREALTRSADGNQALQMWYRLCVSHRLGKPPAMLLEGEGRSVYGPNLYPGSFEELYLHCIVGLNLDDLIYDILIKTIEIRSRIMAFRCVAGRYGLSDEAREIGEVAHGLLARYLGREDNVVELAETHSGYMRGAHLRGLFHIQRERLAVWTSHLSVSKDRSPGPDSPIPARIRTHRDAMNALYSLLCEVMFDEAEAETIGDIPTLSSHSYAQKFIHILSTLDLAASITSDIYTFSLTEVLLQLVQCCRSPALFTYILDTFWPLLETNGRGYEHSHYPTHLVKRIISLIAAYWEQRREIKLVLPAVSENVPKMRLLDIYSEVSVVVCGWDGQGEREGKGESCFLERVRLP</sequence>
<dbReference type="CDD" id="cd00067">
    <property type="entry name" value="GAL4"/>
    <property type="match status" value="1"/>
</dbReference>
<keyword evidence="2" id="KW-0238">DNA-binding</keyword>
<accession>C8VED8</accession>
<dbReference type="GO" id="GO:0000976">
    <property type="term" value="F:transcription cis-regulatory region binding"/>
    <property type="evidence" value="ECO:0000318"/>
    <property type="project" value="GO_Central"/>
</dbReference>
<dbReference type="SUPFAM" id="SSF57701">
    <property type="entry name" value="Zn2/Cys6 DNA-binding domain"/>
    <property type="match status" value="1"/>
</dbReference>
<dbReference type="PROSITE" id="PS50048">
    <property type="entry name" value="ZN2_CY6_FUNGAL_2"/>
    <property type="match status" value="1"/>
</dbReference>
<evidence type="ECO:0000256" key="2">
    <source>
        <dbReference type="ARBA" id="ARBA00023125"/>
    </source>
</evidence>
<evidence type="ECO:0000313" key="6">
    <source>
        <dbReference type="EMBL" id="CBF80535.1"/>
    </source>
</evidence>
<dbReference type="GeneID" id="2868731"/>
<dbReference type="GO" id="GO:0005634">
    <property type="term" value="C:nucleus"/>
    <property type="evidence" value="ECO:0000318"/>
    <property type="project" value="GO_Central"/>
</dbReference>
<evidence type="ECO:0000256" key="3">
    <source>
        <dbReference type="ARBA" id="ARBA00023163"/>
    </source>
</evidence>
<dbReference type="PANTHER" id="PTHR37534">
    <property type="entry name" value="TRANSCRIPTIONAL ACTIVATOR PROTEIN UGA3"/>
    <property type="match status" value="1"/>
</dbReference>
<keyword evidence="4" id="KW-0539">Nucleus</keyword>
<reference evidence="7" key="2">
    <citation type="journal article" date="2009" name="Fungal Genet. Biol.">
        <title>The 2008 update of the Aspergillus nidulans genome annotation: a community effort.</title>
        <authorList>
            <person name="Wortman J.R."/>
            <person name="Gilsenan J.M."/>
            <person name="Joardar V."/>
            <person name="Deegan J."/>
            <person name="Clutterbuck J."/>
            <person name="Andersen M.R."/>
            <person name="Archer D."/>
            <person name="Bencina M."/>
            <person name="Braus G."/>
            <person name="Coutinho P."/>
            <person name="von Dohren H."/>
            <person name="Doonan J."/>
            <person name="Driessen A.J."/>
            <person name="Durek P."/>
            <person name="Espeso E."/>
            <person name="Fekete E."/>
            <person name="Flipphi M."/>
            <person name="Estrada C.G."/>
            <person name="Geysens S."/>
            <person name="Goldman G."/>
            <person name="de Groot P.W."/>
            <person name="Hansen K."/>
            <person name="Harris S.D."/>
            <person name="Heinekamp T."/>
            <person name="Helmstaedt K."/>
            <person name="Henrissat B."/>
            <person name="Hofmann G."/>
            <person name="Homan T."/>
            <person name="Horio T."/>
            <person name="Horiuchi H."/>
            <person name="James S."/>
            <person name="Jones M."/>
            <person name="Karaffa L."/>
            <person name="Karanyi Z."/>
            <person name="Kato M."/>
            <person name="Keller N."/>
            <person name="Kelly D.E."/>
            <person name="Kiel J.A."/>
            <person name="Kim J.M."/>
            <person name="van der Klei I.J."/>
            <person name="Klis F.M."/>
            <person name="Kovalchuk A."/>
            <person name="Krasevec N."/>
            <person name="Kubicek C.P."/>
            <person name="Liu B."/>
            <person name="Maccabe A."/>
            <person name="Meyer V."/>
            <person name="Mirabito P."/>
            <person name="Miskei M."/>
            <person name="Mos M."/>
            <person name="Mullins J."/>
            <person name="Nelson D.R."/>
            <person name="Nielsen J."/>
            <person name="Oakley B.R."/>
            <person name="Osmani S.A."/>
            <person name="Pakula T."/>
            <person name="Paszewski A."/>
            <person name="Paulsen I."/>
            <person name="Pilsyk S."/>
            <person name="Pocsi I."/>
            <person name="Punt P.J."/>
            <person name="Ram A.F."/>
            <person name="Ren Q."/>
            <person name="Robellet X."/>
            <person name="Robson G."/>
            <person name="Seiboth B."/>
            <person name="van Solingen P."/>
            <person name="Specht T."/>
            <person name="Sun J."/>
            <person name="Taheri-Talesh N."/>
            <person name="Takeshita N."/>
            <person name="Ussery D."/>
            <person name="vanKuyk P.A."/>
            <person name="Visser H."/>
            <person name="van de Vondervoort P.J."/>
            <person name="de Vries R.P."/>
            <person name="Walton J."/>
            <person name="Xiang X."/>
            <person name="Xiong Y."/>
            <person name="Zeng A.P."/>
            <person name="Brandt B.W."/>
            <person name="Cornell M.J."/>
            <person name="van den Hondel C.A."/>
            <person name="Visser J."/>
            <person name="Oliver S.G."/>
            <person name="Turner G."/>
        </authorList>
    </citation>
    <scope>GENOME REANNOTATION</scope>
    <source>
        <strain evidence="7">FGSC A4 / ATCC 38163 / CBS 112.46 / NRRL 194 / M139</strain>
    </source>
</reference>
<dbReference type="InParanoid" id="Q5ATE9"/>
<dbReference type="PANTHER" id="PTHR37534:SF9">
    <property type="entry name" value="ZN(II)2CYS6 TRANSCRIPTION FACTOR (EUROFUNG)"/>
    <property type="match status" value="1"/>
</dbReference>
<dbReference type="GO" id="GO:0003700">
    <property type="term" value="F:DNA-binding transcription factor activity"/>
    <property type="evidence" value="ECO:0000318"/>
    <property type="project" value="GO_Central"/>
</dbReference>
<organism evidence="6 7">
    <name type="scientific">Emericella nidulans (strain FGSC A4 / ATCC 38163 / CBS 112.46 / NRRL 194 / M139)</name>
    <name type="common">Aspergillus nidulans</name>
    <dbReference type="NCBI Taxonomy" id="227321"/>
    <lineage>
        <taxon>Eukaryota</taxon>
        <taxon>Fungi</taxon>
        <taxon>Dikarya</taxon>
        <taxon>Ascomycota</taxon>
        <taxon>Pezizomycotina</taxon>
        <taxon>Eurotiomycetes</taxon>
        <taxon>Eurotiomycetidae</taxon>
        <taxon>Eurotiales</taxon>
        <taxon>Aspergillaceae</taxon>
        <taxon>Aspergillus</taxon>
        <taxon>Aspergillus subgen. Nidulantes</taxon>
    </lineage>
</organism>
<dbReference type="VEuPathDB" id="FungiDB:AN8431"/>
<dbReference type="OrthoDB" id="4150114at2759"/>
<dbReference type="EMBL" id="BN001305">
    <property type="protein sequence ID" value="CBF80535.1"/>
    <property type="molecule type" value="Genomic_DNA"/>
</dbReference>
<keyword evidence="3" id="KW-0804">Transcription</keyword>
<dbReference type="GO" id="GO:0008270">
    <property type="term" value="F:zinc ion binding"/>
    <property type="evidence" value="ECO:0007669"/>
    <property type="project" value="InterPro"/>
</dbReference>
<dbReference type="AlphaFoldDB" id="Q5ATE9"/>
<protein>
    <submittedName>
        <fullName evidence="6">Zn(II)2Cys6 transcription factor (Eurofung)</fullName>
    </submittedName>
</protein>
<dbReference type="eggNOG" id="ENOG502T0RW">
    <property type="taxonomic scope" value="Eukaryota"/>
</dbReference>
<gene>
    <name evidence="6" type="ORF">ANIA_08431</name>
</gene>
<dbReference type="Proteomes" id="UP000000560">
    <property type="component" value="Chromosome V"/>
</dbReference>
<dbReference type="OMA" id="HASTNHL"/>
<name>Q5ATE9_EMENI</name>
<keyword evidence="1" id="KW-0805">Transcription regulation</keyword>
<dbReference type="InterPro" id="IPR036864">
    <property type="entry name" value="Zn2-C6_fun-type_DNA-bd_sf"/>
</dbReference>
<keyword evidence="7" id="KW-1185">Reference proteome</keyword>
<dbReference type="GO" id="GO:0000981">
    <property type="term" value="F:DNA-binding transcription factor activity, RNA polymerase II-specific"/>
    <property type="evidence" value="ECO:0007669"/>
    <property type="project" value="InterPro"/>
</dbReference>
<evidence type="ECO:0000313" key="7">
    <source>
        <dbReference type="Proteomes" id="UP000000560"/>
    </source>
</evidence>
<reference evidence="7" key="1">
    <citation type="journal article" date="2005" name="Nature">
        <title>Sequencing of Aspergillus nidulans and comparative analysis with A. fumigatus and A. oryzae.</title>
        <authorList>
            <person name="Galagan J.E."/>
            <person name="Calvo S.E."/>
            <person name="Cuomo C."/>
            <person name="Ma L.J."/>
            <person name="Wortman J.R."/>
            <person name="Batzoglou S."/>
            <person name="Lee S.I."/>
            <person name="Basturkmen M."/>
            <person name="Spevak C.C."/>
            <person name="Clutterbuck J."/>
            <person name="Kapitonov V."/>
            <person name="Jurka J."/>
            <person name="Scazzocchio C."/>
            <person name="Farman M."/>
            <person name="Butler J."/>
            <person name="Purcell S."/>
            <person name="Harris S."/>
            <person name="Braus G.H."/>
            <person name="Draht O."/>
            <person name="Busch S."/>
            <person name="D'Enfert C."/>
            <person name="Bouchier C."/>
            <person name="Goldman G.H."/>
            <person name="Bell-Pedersen D."/>
            <person name="Griffiths-Jones S."/>
            <person name="Doonan J.H."/>
            <person name="Yu J."/>
            <person name="Vienken K."/>
            <person name="Pain A."/>
            <person name="Freitag M."/>
            <person name="Selker E.U."/>
            <person name="Archer D.B."/>
            <person name="Penalva M.A."/>
            <person name="Oakley B.R."/>
            <person name="Momany M."/>
            <person name="Tanaka T."/>
            <person name="Kumagai T."/>
            <person name="Asai K."/>
            <person name="Machida M."/>
            <person name="Nierman W.C."/>
            <person name="Denning D.W."/>
            <person name="Caddick M."/>
            <person name="Hynes M."/>
            <person name="Paoletti M."/>
            <person name="Fischer R."/>
            <person name="Miller B."/>
            <person name="Dyer P."/>
            <person name="Sachs M.S."/>
            <person name="Osmani S.A."/>
            <person name="Birren B.W."/>
        </authorList>
    </citation>
    <scope>NUCLEOTIDE SEQUENCE [LARGE SCALE GENOMIC DNA]</scope>
    <source>
        <strain evidence="7">FGSC A4 / ATCC 38163 / CBS 112.46 / NRRL 194 / M139</strain>
    </source>
</reference>
<evidence type="ECO:0000256" key="4">
    <source>
        <dbReference type="ARBA" id="ARBA00023242"/>
    </source>
</evidence>
<accession>Q5ATE9</accession>
<dbReference type="KEGG" id="ani:ANIA_08431"/>